<dbReference type="PROSITE" id="PS51635">
    <property type="entry name" value="PNPLA"/>
    <property type="match status" value="1"/>
</dbReference>
<proteinExistence type="inferred from homology"/>
<comment type="caution">
    <text evidence="8">The sequence shown here is derived from an EMBL/GenBank/DDBJ whole genome shotgun (WGS) entry which is preliminary data.</text>
</comment>
<feature type="short sequence motif" description="GXGXXG" evidence="5">
    <location>
        <begin position="308"/>
        <end position="313"/>
    </location>
</feature>
<dbReference type="PANTHER" id="PTHR14226">
    <property type="entry name" value="NEUROPATHY TARGET ESTERASE/SWISS CHEESE D.MELANOGASTER"/>
    <property type="match status" value="1"/>
</dbReference>
<keyword evidence="3 5" id="KW-0442">Lipid degradation</keyword>
<dbReference type="InterPro" id="IPR000595">
    <property type="entry name" value="cNMP-bd_dom"/>
</dbReference>
<organism evidence="8 9">
    <name type="scientific">Methylobacterium gregans</name>
    <dbReference type="NCBI Taxonomy" id="374424"/>
    <lineage>
        <taxon>Bacteria</taxon>
        <taxon>Pseudomonadati</taxon>
        <taxon>Pseudomonadota</taxon>
        <taxon>Alphaproteobacteria</taxon>
        <taxon>Hyphomicrobiales</taxon>
        <taxon>Methylobacteriaceae</taxon>
        <taxon>Methylobacterium</taxon>
    </lineage>
</organism>
<keyword evidence="2 5" id="KW-0378">Hydrolase</keyword>
<dbReference type="AlphaFoldDB" id="A0AA37MB15"/>
<reference evidence="8" key="1">
    <citation type="journal article" date="2016" name="Front. Microbiol.">
        <title>Genome Sequence of the Piezophilic, Mesophilic Sulfate-Reducing Bacterium Desulfovibrio indicus J2T.</title>
        <authorList>
            <person name="Cao J."/>
            <person name="Maignien L."/>
            <person name="Shao Z."/>
            <person name="Alain K."/>
            <person name="Jebbar M."/>
        </authorList>
    </citation>
    <scope>NUCLEOTIDE SEQUENCE</scope>
    <source>
        <strain evidence="8">NBRC 103626</strain>
    </source>
</reference>
<protein>
    <submittedName>
        <fullName evidence="8">NTE family protein</fullName>
    </submittedName>
</protein>
<evidence type="ECO:0000313" key="9">
    <source>
        <dbReference type="Proteomes" id="UP001055108"/>
    </source>
</evidence>
<dbReference type="PANTHER" id="PTHR14226:SF29">
    <property type="entry name" value="NEUROPATHY TARGET ESTERASE SWS"/>
    <property type="match status" value="1"/>
</dbReference>
<keyword evidence="9" id="KW-1185">Reference proteome</keyword>
<sequence length="578" mass="61718">MNEPRIPFLSGLDPAARAAVRDRMVGIAVAGGWPLFEEGEAGDALYTLVSGSVGISTRDARTGVVRRVARLVPPDSVGEMALLSDAPRSATATALRDSQLLRLTRDAFEDIVAEQPGTLLYFSRLLADRLRAVQKARPVERAPRTFAILAVTEGPSVTEFGTRLALAFDGILPGRTGCLAQWPEGVDESWFHSFEAGHDRTIYIAQQIDCPWCRLCLRQADHVLLLAAPGKPPRPDCEACVARTRSEWVRMDLVVDQQPDAELPRPLHPAVAALPASLRIQVRSGQPTDVCRLARLASGCARGVAFGGGGARGLAHLGVLRALEEAGCGVDFVGGTSMGAIIAASIAMGWSLERIHHQTIESFVGQNPLNDYTLPYHALTRGAKVDAGLAQRFGGARLEDLWLPFFCVSSNLTTGSAMIHHNGDLPTALRASIAIPGLLPPVCTEDGVLVDGGMMNNLPADIAARMERGPVLAIDVGSDLAFQTMPARTWRGRVVRSWLGMPDAMPAIVPLLLRAATVSSDAQTMMAVASAAAVLKPRLAGIDLRAWASYETIAGIGYRCAQEALGAGRLDSWRMTQG</sequence>
<accession>A0AA37MB15</accession>
<dbReference type="InterPro" id="IPR016035">
    <property type="entry name" value="Acyl_Trfase/lysoPLipase"/>
</dbReference>
<dbReference type="PROSITE" id="PS00889">
    <property type="entry name" value="CNMP_BINDING_2"/>
    <property type="match status" value="1"/>
</dbReference>
<dbReference type="GO" id="GO:0016042">
    <property type="term" value="P:lipid catabolic process"/>
    <property type="evidence" value="ECO:0007669"/>
    <property type="project" value="UniProtKB-UniRule"/>
</dbReference>
<name>A0AA37MB15_9HYPH</name>
<gene>
    <name evidence="8" type="ORF">NBEOAGPD_2516</name>
</gene>
<dbReference type="SUPFAM" id="SSF52151">
    <property type="entry name" value="FabD/lysophospholipase-like"/>
    <property type="match status" value="1"/>
</dbReference>
<comment type="similarity">
    <text evidence="1">Belongs to the NTE family.</text>
</comment>
<dbReference type="RefSeq" id="WP_238303246.1">
    <property type="nucleotide sequence ID" value="NZ_BPQM01000059.1"/>
</dbReference>
<dbReference type="GO" id="GO:0004622">
    <property type="term" value="F:phosphatidylcholine lysophospholipase activity"/>
    <property type="evidence" value="ECO:0007669"/>
    <property type="project" value="UniProtKB-ARBA"/>
</dbReference>
<evidence type="ECO:0000256" key="1">
    <source>
        <dbReference type="ARBA" id="ARBA00006636"/>
    </source>
</evidence>
<dbReference type="Gene3D" id="3.40.1090.10">
    <property type="entry name" value="Cytosolic phospholipase A2 catalytic domain"/>
    <property type="match status" value="2"/>
</dbReference>
<dbReference type="Proteomes" id="UP001055108">
    <property type="component" value="Unassembled WGS sequence"/>
</dbReference>
<feature type="active site" description="Nucleophile" evidence="5">
    <location>
        <position position="337"/>
    </location>
</feature>
<feature type="short sequence motif" description="DGA/G" evidence="5">
    <location>
        <begin position="451"/>
        <end position="453"/>
    </location>
</feature>
<evidence type="ECO:0000256" key="2">
    <source>
        <dbReference type="ARBA" id="ARBA00022801"/>
    </source>
</evidence>
<evidence type="ECO:0000256" key="5">
    <source>
        <dbReference type="PROSITE-ProRule" id="PRU01161"/>
    </source>
</evidence>
<evidence type="ECO:0000259" key="7">
    <source>
        <dbReference type="PROSITE" id="PS51635"/>
    </source>
</evidence>
<dbReference type="Gene3D" id="2.60.120.10">
    <property type="entry name" value="Jelly Rolls"/>
    <property type="match status" value="1"/>
</dbReference>
<evidence type="ECO:0000259" key="6">
    <source>
        <dbReference type="PROSITE" id="PS50042"/>
    </source>
</evidence>
<dbReference type="InterPro" id="IPR014710">
    <property type="entry name" value="RmlC-like_jellyroll"/>
</dbReference>
<reference evidence="8" key="2">
    <citation type="submission" date="2021-08" db="EMBL/GenBank/DDBJ databases">
        <authorList>
            <person name="Tani A."/>
            <person name="Ola A."/>
            <person name="Ogura Y."/>
            <person name="Katsura K."/>
            <person name="Hayashi T."/>
        </authorList>
    </citation>
    <scope>NUCLEOTIDE SEQUENCE</scope>
    <source>
        <strain evidence="8">NBRC 103626</strain>
    </source>
</reference>
<dbReference type="PROSITE" id="PS50042">
    <property type="entry name" value="CNMP_BINDING_3"/>
    <property type="match status" value="1"/>
</dbReference>
<evidence type="ECO:0000256" key="3">
    <source>
        <dbReference type="ARBA" id="ARBA00022963"/>
    </source>
</evidence>
<evidence type="ECO:0000256" key="4">
    <source>
        <dbReference type="ARBA" id="ARBA00023098"/>
    </source>
</evidence>
<dbReference type="Pfam" id="PF01734">
    <property type="entry name" value="Patatin"/>
    <property type="match status" value="1"/>
</dbReference>
<feature type="domain" description="Cyclic nucleotide-binding" evidence="6">
    <location>
        <begin position="8"/>
        <end position="112"/>
    </location>
</feature>
<dbReference type="EMBL" id="BPQM01000059">
    <property type="protein sequence ID" value="GJD79292.1"/>
    <property type="molecule type" value="Genomic_DNA"/>
</dbReference>
<feature type="active site" description="Proton acceptor" evidence="5">
    <location>
        <position position="451"/>
    </location>
</feature>
<dbReference type="CDD" id="cd07205">
    <property type="entry name" value="Pat_PNPLA6_PNPLA7_NTE1_like"/>
    <property type="match status" value="1"/>
</dbReference>
<dbReference type="InterPro" id="IPR018490">
    <property type="entry name" value="cNMP-bd_dom_sf"/>
</dbReference>
<dbReference type="SMART" id="SM00100">
    <property type="entry name" value="cNMP"/>
    <property type="match status" value="1"/>
</dbReference>
<dbReference type="SUPFAM" id="SSF51206">
    <property type="entry name" value="cAMP-binding domain-like"/>
    <property type="match status" value="1"/>
</dbReference>
<feature type="short sequence motif" description="GXSXG" evidence="5">
    <location>
        <begin position="335"/>
        <end position="339"/>
    </location>
</feature>
<dbReference type="CDD" id="cd00038">
    <property type="entry name" value="CAP_ED"/>
    <property type="match status" value="1"/>
</dbReference>
<evidence type="ECO:0000313" key="8">
    <source>
        <dbReference type="EMBL" id="GJD79292.1"/>
    </source>
</evidence>
<dbReference type="InterPro" id="IPR050301">
    <property type="entry name" value="NTE"/>
</dbReference>
<dbReference type="Pfam" id="PF00027">
    <property type="entry name" value="cNMP_binding"/>
    <property type="match status" value="1"/>
</dbReference>
<keyword evidence="4 5" id="KW-0443">Lipid metabolism</keyword>
<dbReference type="InterPro" id="IPR018488">
    <property type="entry name" value="cNMP-bd_CS"/>
</dbReference>
<dbReference type="InterPro" id="IPR002641">
    <property type="entry name" value="PNPLA_dom"/>
</dbReference>
<feature type="domain" description="PNPLA" evidence="7">
    <location>
        <begin position="304"/>
        <end position="464"/>
    </location>
</feature>